<dbReference type="InterPro" id="IPR036483">
    <property type="entry name" value="PWI_dom_sf"/>
</dbReference>
<dbReference type="EMBL" id="JAXOVC010000002">
    <property type="protein sequence ID" value="KAK4506092.1"/>
    <property type="molecule type" value="Genomic_DNA"/>
</dbReference>
<dbReference type="InterPro" id="IPR045137">
    <property type="entry name" value="RBM26/27"/>
</dbReference>
<evidence type="ECO:0000256" key="4">
    <source>
        <dbReference type="PROSITE-ProRule" id="PRU00176"/>
    </source>
</evidence>
<evidence type="ECO:0000313" key="9">
    <source>
        <dbReference type="EMBL" id="KAK4506092.1"/>
    </source>
</evidence>
<evidence type="ECO:0000256" key="6">
    <source>
        <dbReference type="SAM" id="MobiDB-lite"/>
    </source>
</evidence>
<dbReference type="SMART" id="SM00356">
    <property type="entry name" value="ZnF_C3H1"/>
    <property type="match status" value="1"/>
</dbReference>
<dbReference type="SUPFAM" id="SSF54928">
    <property type="entry name" value="RNA-binding domain, RBD"/>
    <property type="match status" value="1"/>
</dbReference>
<evidence type="ECO:0000256" key="2">
    <source>
        <dbReference type="ARBA" id="ARBA00022884"/>
    </source>
</evidence>
<keyword evidence="10" id="KW-1185">Reference proteome</keyword>
<feature type="compositionally biased region" description="Acidic residues" evidence="6">
    <location>
        <begin position="402"/>
        <end position="416"/>
    </location>
</feature>
<evidence type="ECO:0000313" key="10">
    <source>
        <dbReference type="Proteomes" id="UP001305779"/>
    </source>
</evidence>
<keyword evidence="2 4" id="KW-0694">RNA-binding</keyword>
<keyword evidence="5" id="KW-0863">Zinc-finger</keyword>
<dbReference type="CDD" id="cd12257">
    <property type="entry name" value="RRM1_RBM26_like"/>
    <property type="match status" value="1"/>
</dbReference>
<dbReference type="Gene3D" id="3.30.70.330">
    <property type="match status" value="1"/>
</dbReference>
<dbReference type="InterPro" id="IPR012677">
    <property type="entry name" value="Nucleotide-bd_a/b_plait_sf"/>
</dbReference>
<keyword evidence="1" id="KW-0507">mRNA processing</keyword>
<dbReference type="Proteomes" id="UP001305779">
    <property type="component" value="Unassembled WGS sequence"/>
</dbReference>
<comment type="caution">
    <text evidence="9">The sequence shown here is derived from an EMBL/GenBank/DDBJ whole genome shotgun (WGS) entry which is preliminary data.</text>
</comment>
<gene>
    <name evidence="9" type="ORF">PRZ48_004057</name>
</gene>
<sequence>MLFDETDSELLKQWIVKKLEDVSDADSDVLADYVLALVKTDDPEPVAKKSCVENLQDFLGDTSQKFVDDVFAAIKTKAYDPSKPAPKAPAPTYQPPRRTSLEPPKPQTESRKRGYHDWDRDESQNGQIQSYQGGDRPVKQPRRGRGGGRGGGFEQRGGRQNQFGGAPQAAFPPMPTPPPGIPAFDPNDPMGSMMAQFAAITGMPGFPQQQAQMERCRDYDTKGFCARGAQCPYEHGNDHYVVPGNDGYDPAFATLMGVQPTRTGTVDASSGRRGRGGQRGRGGNNNNFRGGGKRAEFSMLGQNHDKSITAVVVEAIPEDKFNEQIVREFFSEFGNIEEIDMQPYKRLAIVKFDTYDAALAAYDSPKVIFDNRFVKVYWYKPEKFTKNASATQNDTSWKQNGDDVDMQEDEPQIDQEELAKKQEEAQRKYDEHKKQREAADKQKEELDAKMKAIDAERKKMADAIAKKAGKKAASPTAEANGSEDNEQTKALKEQLAKLEAEAVSLGIDPDAATISFDSYPSYTPRGRGGWRGRPRGRGRGGYNPSFRGGWGGARGGAVMRLDNRPKTVAVSFSEGTYSDHDEALRQWLLFNGSESATLTRHPNKQDAALVAFPERYLGENFMNAASLPTFPLAGKVELSWYTEVANGNQDVKMDVAPEASEAQAGEDQSNSREMDDIADDDHWG</sequence>
<dbReference type="InterPro" id="IPR000571">
    <property type="entry name" value="Znf_CCCH"/>
</dbReference>
<protein>
    <submittedName>
        <fullName evidence="9">Uncharacterized protein</fullName>
    </submittedName>
</protein>
<dbReference type="Gene3D" id="1.20.1390.10">
    <property type="entry name" value="PWI domain"/>
    <property type="match status" value="1"/>
</dbReference>
<feature type="compositionally biased region" description="Basic and acidic residues" evidence="6">
    <location>
        <begin position="669"/>
        <end position="684"/>
    </location>
</feature>
<evidence type="ECO:0000256" key="5">
    <source>
        <dbReference type="PROSITE-ProRule" id="PRU00723"/>
    </source>
</evidence>
<dbReference type="PROSITE" id="PS50102">
    <property type="entry name" value="RRM"/>
    <property type="match status" value="1"/>
</dbReference>
<feature type="region of interest" description="Disordered" evidence="6">
    <location>
        <begin position="466"/>
        <end position="488"/>
    </location>
</feature>
<feature type="region of interest" description="Disordered" evidence="6">
    <location>
        <begin position="524"/>
        <end position="547"/>
    </location>
</feature>
<dbReference type="PROSITE" id="PS50103">
    <property type="entry name" value="ZF_C3H1"/>
    <property type="match status" value="1"/>
</dbReference>
<feature type="compositionally biased region" description="Low complexity" evidence="6">
    <location>
        <begin position="158"/>
        <end position="169"/>
    </location>
</feature>
<feature type="compositionally biased region" description="Basic and acidic residues" evidence="6">
    <location>
        <begin position="108"/>
        <end position="123"/>
    </location>
</feature>
<proteinExistence type="predicted"/>
<comment type="function">
    <text evidence="3">May be involved in the turnover of nuclear polyadenylated (pA+) RNA.</text>
</comment>
<name>A0ABR0EX63_ZASCE</name>
<dbReference type="InterPro" id="IPR000504">
    <property type="entry name" value="RRM_dom"/>
</dbReference>
<reference evidence="9 10" key="1">
    <citation type="journal article" date="2023" name="G3 (Bethesda)">
        <title>A chromosome-level genome assembly of Zasmidium syzygii isolated from banana leaves.</title>
        <authorList>
            <person name="van Westerhoven A.C."/>
            <person name="Mehrabi R."/>
            <person name="Talebi R."/>
            <person name="Steentjes M.B.F."/>
            <person name="Corcolon B."/>
            <person name="Chong P.A."/>
            <person name="Kema G.H.J."/>
            <person name="Seidl M.F."/>
        </authorList>
    </citation>
    <scope>NUCLEOTIDE SEQUENCE [LARGE SCALE GENOMIC DNA]</scope>
    <source>
        <strain evidence="9 10">P124</strain>
    </source>
</reference>
<feature type="compositionally biased region" description="Basic and acidic residues" evidence="6">
    <location>
        <begin position="417"/>
        <end position="444"/>
    </location>
</feature>
<evidence type="ECO:0000259" key="7">
    <source>
        <dbReference type="PROSITE" id="PS50102"/>
    </source>
</evidence>
<dbReference type="InterPro" id="IPR002483">
    <property type="entry name" value="PWI_dom"/>
</dbReference>
<feature type="region of interest" description="Disordered" evidence="6">
    <location>
        <begin position="261"/>
        <end position="292"/>
    </location>
</feature>
<feature type="domain" description="C3H1-type" evidence="8">
    <location>
        <begin position="210"/>
        <end position="238"/>
    </location>
</feature>
<feature type="compositionally biased region" description="Pro residues" evidence="6">
    <location>
        <begin position="83"/>
        <end position="94"/>
    </location>
</feature>
<evidence type="ECO:0000256" key="3">
    <source>
        <dbReference type="ARBA" id="ARBA00043866"/>
    </source>
</evidence>
<feature type="region of interest" description="Disordered" evidence="6">
    <location>
        <begin position="388"/>
        <end position="444"/>
    </location>
</feature>
<feature type="region of interest" description="Disordered" evidence="6">
    <location>
        <begin position="79"/>
        <end position="171"/>
    </location>
</feature>
<dbReference type="InterPro" id="IPR035979">
    <property type="entry name" value="RBD_domain_sf"/>
</dbReference>
<dbReference type="SMART" id="SM00360">
    <property type="entry name" value="RRM"/>
    <property type="match status" value="1"/>
</dbReference>
<dbReference type="PANTHER" id="PTHR14398">
    <property type="entry name" value="RNA RECOGNITION RRM/RNP DOMAIN"/>
    <property type="match status" value="1"/>
</dbReference>
<dbReference type="SUPFAM" id="SSF101233">
    <property type="entry name" value="PWI domain"/>
    <property type="match status" value="1"/>
</dbReference>
<accession>A0ABR0EX63</accession>
<feature type="region of interest" description="Disordered" evidence="6">
    <location>
        <begin position="654"/>
        <end position="684"/>
    </location>
</feature>
<keyword evidence="5" id="KW-0862">Zinc</keyword>
<feature type="zinc finger region" description="C3H1-type" evidence="5">
    <location>
        <begin position="210"/>
        <end position="238"/>
    </location>
</feature>
<dbReference type="Pfam" id="PF01480">
    <property type="entry name" value="PWI"/>
    <property type="match status" value="1"/>
</dbReference>
<organism evidence="9 10">
    <name type="scientific">Zasmidium cellare</name>
    <name type="common">Wine cellar mold</name>
    <name type="synonym">Racodium cellare</name>
    <dbReference type="NCBI Taxonomy" id="395010"/>
    <lineage>
        <taxon>Eukaryota</taxon>
        <taxon>Fungi</taxon>
        <taxon>Dikarya</taxon>
        <taxon>Ascomycota</taxon>
        <taxon>Pezizomycotina</taxon>
        <taxon>Dothideomycetes</taxon>
        <taxon>Dothideomycetidae</taxon>
        <taxon>Mycosphaerellales</taxon>
        <taxon>Mycosphaerellaceae</taxon>
        <taxon>Zasmidium</taxon>
    </lineage>
</organism>
<keyword evidence="5" id="KW-0479">Metal-binding</keyword>
<dbReference type="Pfam" id="PF00076">
    <property type="entry name" value="RRM_1"/>
    <property type="match status" value="1"/>
</dbReference>
<feature type="domain" description="RRM" evidence="7">
    <location>
        <begin position="309"/>
        <end position="381"/>
    </location>
</feature>
<feature type="compositionally biased region" description="Basic residues" evidence="6">
    <location>
        <begin position="528"/>
        <end position="538"/>
    </location>
</feature>
<evidence type="ECO:0000256" key="1">
    <source>
        <dbReference type="ARBA" id="ARBA00022664"/>
    </source>
</evidence>
<feature type="compositionally biased region" description="Polar residues" evidence="6">
    <location>
        <begin position="388"/>
        <end position="399"/>
    </location>
</feature>
<dbReference type="PANTHER" id="PTHR14398:SF0">
    <property type="entry name" value="ZINC FINGER PROTEIN SWM"/>
    <property type="match status" value="1"/>
</dbReference>
<evidence type="ECO:0000259" key="8">
    <source>
        <dbReference type="PROSITE" id="PS50103"/>
    </source>
</evidence>